<dbReference type="Pfam" id="PF07238">
    <property type="entry name" value="PilZ"/>
    <property type="match status" value="1"/>
</dbReference>
<gene>
    <name evidence="2" type="ORF">FGU71_11835</name>
</gene>
<dbReference type="GO" id="GO:0035438">
    <property type="term" value="F:cyclic-di-GMP binding"/>
    <property type="evidence" value="ECO:0007669"/>
    <property type="project" value="InterPro"/>
</dbReference>
<reference evidence="2 3" key="1">
    <citation type="submission" date="2019-06" db="EMBL/GenBank/DDBJ databases">
        <title>Erythrobacter insulae sp. nov., isolated from a tidal flat.</title>
        <authorList>
            <person name="Yoon J.-H."/>
        </authorList>
    </citation>
    <scope>NUCLEOTIDE SEQUENCE [LARGE SCALE GENOMIC DNA]</scope>
    <source>
        <strain evidence="2 3">JBTF-M21</strain>
    </source>
</reference>
<comment type="caution">
    <text evidence="2">The sequence shown here is derived from an EMBL/GenBank/DDBJ whole genome shotgun (WGS) entry which is preliminary data.</text>
</comment>
<feature type="domain" description="PilZ" evidence="1">
    <location>
        <begin position="15"/>
        <end position="93"/>
    </location>
</feature>
<keyword evidence="3" id="KW-1185">Reference proteome</keyword>
<dbReference type="Gene3D" id="2.40.10.220">
    <property type="entry name" value="predicted glycosyltransferase like domains"/>
    <property type="match status" value="1"/>
</dbReference>
<name>A0A547PEB7_9SPHN</name>
<dbReference type="InterPro" id="IPR009875">
    <property type="entry name" value="PilZ_domain"/>
</dbReference>
<evidence type="ECO:0000259" key="1">
    <source>
        <dbReference type="Pfam" id="PF07238"/>
    </source>
</evidence>
<dbReference type="OrthoDB" id="9795572at2"/>
<evidence type="ECO:0000313" key="2">
    <source>
        <dbReference type="EMBL" id="TRD12485.1"/>
    </source>
</evidence>
<sequence length="115" mass="12745">MPSEYNTYRVAAQEDRCAPRTKLTIPATVRASGGRAFQSVVHDLSISGFSAASINRMHEGQVCWLTLPGLESLQSEVVWWDNCIVGCAFTDLLSPIVHDNILQRYSNTGIYRTAI</sequence>
<dbReference type="AlphaFoldDB" id="A0A547PEB7"/>
<accession>A0A547PEB7</accession>
<evidence type="ECO:0000313" key="3">
    <source>
        <dbReference type="Proteomes" id="UP000316343"/>
    </source>
</evidence>
<organism evidence="2 3">
    <name type="scientific">Erythrobacter insulae</name>
    <dbReference type="NCBI Taxonomy" id="2584124"/>
    <lineage>
        <taxon>Bacteria</taxon>
        <taxon>Pseudomonadati</taxon>
        <taxon>Pseudomonadota</taxon>
        <taxon>Alphaproteobacteria</taxon>
        <taxon>Sphingomonadales</taxon>
        <taxon>Erythrobacteraceae</taxon>
        <taxon>Erythrobacter/Porphyrobacter group</taxon>
        <taxon>Erythrobacter</taxon>
    </lineage>
</organism>
<dbReference type="EMBL" id="VHJK01000001">
    <property type="protein sequence ID" value="TRD12485.1"/>
    <property type="molecule type" value="Genomic_DNA"/>
</dbReference>
<proteinExistence type="predicted"/>
<dbReference type="RefSeq" id="WP_142788757.1">
    <property type="nucleotide sequence ID" value="NZ_VHJK01000001.1"/>
</dbReference>
<dbReference type="Proteomes" id="UP000316343">
    <property type="component" value="Unassembled WGS sequence"/>
</dbReference>
<dbReference type="SUPFAM" id="SSF141371">
    <property type="entry name" value="PilZ domain-like"/>
    <property type="match status" value="1"/>
</dbReference>
<protein>
    <submittedName>
        <fullName evidence="2">PilZ domain-containing protein</fullName>
    </submittedName>
</protein>